<dbReference type="CDD" id="cd07730">
    <property type="entry name" value="metallo-hydrolase-like_MBL-fold"/>
    <property type="match status" value="1"/>
</dbReference>
<name>A0A2V5HM64_9EURO</name>
<comment type="similarity">
    <text evidence="2">Belongs to the metallo-beta-lactamase superfamily.</text>
</comment>
<comment type="cofactor">
    <cofactor evidence="1">
        <name>Zn(2+)</name>
        <dbReference type="ChEBI" id="CHEBI:29105"/>
    </cofactor>
</comment>
<sequence>MAPNSLPPPRSDQTYVVVHPIHGGQITLPERYFLFPSDPIARVTVPSLSFLIAHPGAEQPRYLLFDLGLRNDREHYSPAQQAHLASRAPYHLGPGVAQHLRDGGLDPGAIDTVILSHVHYDHHGDPGDFPGSQFIVGAGSLSLLRRGGEGMGASHQAFDGDLFRGVETRGGRVHELPDPAGGAPWAPLGPLSAALDILGDGSVYVVDAPGHLPGHLNLLCRLAPARWIYLGGDSCHDIRLLRGERGIATWEDERGACHCIHLDRGRAEDTLQKIRLLQEASAREGVEVEVVMAHDAQWWEKNRDRASAVSKT</sequence>
<keyword evidence="5" id="KW-0862">Zinc</keyword>
<keyword evidence="4 6" id="KW-0378">Hydrolase</keyword>
<dbReference type="PANTHER" id="PTHR42978:SF2">
    <property type="entry name" value="102 KBASES UNSTABLE REGION: FROM 1 TO 119443"/>
    <property type="match status" value="1"/>
</dbReference>
<dbReference type="EMBL" id="KZ825750">
    <property type="protein sequence ID" value="PYI24871.1"/>
    <property type="molecule type" value="Genomic_DNA"/>
</dbReference>
<evidence type="ECO:0000256" key="5">
    <source>
        <dbReference type="ARBA" id="ARBA00022833"/>
    </source>
</evidence>
<evidence type="ECO:0000256" key="3">
    <source>
        <dbReference type="ARBA" id="ARBA00022723"/>
    </source>
</evidence>
<gene>
    <name evidence="6" type="ORF">BP00DRAFT_472131</name>
</gene>
<keyword evidence="3" id="KW-0479">Metal-binding</keyword>
<dbReference type="Proteomes" id="UP000248817">
    <property type="component" value="Unassembled WGS sequence"/>
</dbReference>
<dbReference type="GO" id="GO:0016787">
    <property type="term" value="F:hydrolase activity"/>
    <property type="evidence" value="ECO:0007669"/>
    <property type="project" value="UniProtKB-KW"/>
</dbReference>
<evidence type="ECO:0000256" key="1">
    <source>
        <dbReference type="ARBA" id="ARBA00001947"/>
    </source>
</evidence>
<protein>
    <submittedName>
        <fullName evidence="6">Metallo-hydrolase/oxidoreductase</fullName>
    </submittedName>
</protein>
<proteinExistence type="inferred from homology"/>
<evidence type="ECO:0000256" key="4">
    <source>
        <dbReference type="ARBA" id="ARBA00022801"/>
    </source>
</evidence>
<keyword evidence="7" id="KW-1185">Reference proteome</keyword>
<dbReference type="SUPFAM" id="SSF56281">
    <property type="entry name" value="Metallo-hydrolase/oxidoreductase"/>
    <property type="match status" value="1"/>
</dbReference>
<dbReference type="GO" id="GO:0046872">
    <property type="term" value="F:metal ion binding"/>
    <property type="evidence" value="ECO:0007669"/>
    <property type="project" value="UniProtKB-KW"/>
</dbReference>
<organism evidence="6 7">
    <name type="scientific">Aspergillus indologenus CBS 114.80</name>
    <dbReference type="NCBI Taxonomy" id="1450541"/>
    <lineage>
        <taxon>Eukaryota</taxon>
        <taxon>Fungi</taxon>
        <taxon>Dikarya</taxon>
        <taxon>Ascomycota</taxon>
        <taxon>Pezizomycotina</taxon>
        <taxon>Eurotiomycetes</taxon>
        <taxon>Eurotiomycetidae</taxon>
        <taxon>Eurotiales</taxon>
        <taxon>Aspergillaceae</taxon>
        <taxon>Aspergillus</taxon>
        <taxon>Aspergillus subgen. Circumdati</taxon>
    </lineage>
</organism>
<accession>A0A2V5HM64</accession>
<reference evidence="6 7" key="1">
    <citation type="submission" date="2018-02" db="EMBL/GenBank/DDBJ databases">
        <title>The genomes of Aspergillus section Nigri reveals drivers in fungal speciation.</title>
        <authorList>
            <consortium name="DOE Joint Genome Institute"/>
            <person name="Vesth T.C."/>
            <person name="Nybo J."/>
            <person name="Theobald S."/>
            <person name="Brandl J."/>
            <person name="Frisvad J.C."/>
            <person name="Nielsen K.F."/>
            <person name="Lyhne E.K."/>
            <person name="Kogle M.E."/>
            <person name="Kuo A."/>
            <person name="Riley R."/>
            <person name="Clum A."/>
            <person name="Nolan M."/>
            <person name="Lipzen A."/>
            <person name="Salamov A."/>
            <person name="Henrissat B."/>
            <person name="Wiebenga A."/>
            <person name="De vries R.P."/>
            <person name="Grigoriev I.V."/>
            <person name="Mortensen U.H."/>
            <person name="Andersen M.R."/>
            <person name="Baker S.E."/>
        </authorList>
    </citation>
    <scope>NUCLEOTIDE SEQUENCE [LARGE SCALE GENOMIC DNA]</scope>
    <source>
        <strain evidence="6 7">CBS 114.80</strain>
    </source>
</reference>
<dbReference type="InterPro" id="IPR051013">
    <property type="entry name" value="MBL_superfamily_lactonases"/>
</dbReference>
<evidence type="ECO:0000313" key="7">
    <source>
        <dbReference type="Proteomes" id="UP000248817"/>
    </source>
</evidence>
<evidence type="ECO:0000313" key="6">
    <source>
        <dbReference type="EMBL" id="PYI24871.1"/>
    </source>
</evidence>
<dbReference type="InterPro" id="IPR036866">
    <property type="entry name" value="RibonucZ/Hydroxyglut_hydro"/>
</dbReference>
<evidence type="ECO:0000256" key="2">
    <source>
        <dbReference type="ARBA" id="ARBA00007749"/>
    </source>
</evidence>
<dbReference type="PANTHER" id="PTHR42978">
    <property type="entry name" value="QUORUM-QUENCHING LACTONASE YTNP-RELATED-RELATED"/>
    <property type="match status" value="1"/>
</dbReference>
<dbReference type="Gene3D" id="3.60.15.10">
    <property type="entry name" value="Ribonuclease Z/Hydroxyacylglutathione hydrolase-like"/>
    <property type="match status" value="1"/>
</dbReference>
<dbReference type="AlphaFoldDB" id="A0A2V5HM64"/>